<reference evidence="2" key="1">
    <citation type="submission" date="2016-08" db="EMBL/GenBank/DDBJ databases">
        <authorList>
            <person name="Varghese N."/>
            <person name="Submissions Spin"/>
        </authorList>
    </citation>
    <scope>NUCLEOTIDE SEQUENCE [LARGE SCALE GENOMIC DNA]</scope>
    <source>
        <strain evidence="2">SGD-1123</strain>
    </source>
</reference>
<dbReference type="Proteomes" id="UP000181997">
    <property type="component" value="Unassembled WGS sequence"/>
</dbReference>
<evidence type="ECO:0008006" key="3">
    <source>
        <dbReference type="Google" id="ProtNLM"/>
    </source>
</evidence>
<accession>A0A0V8HP30</accession>
<dbReference type="InterPro" id="IPR012347">
    <property type="entry name" value="Ferritin-like"/>
</dbReference>
<keyword evidence="2" id="KW-1185">Reference proteome</keyword>
<sequence length="182" mass="20418">MPNTLEAMFDYLRTRFDDEPKPRPHIGEAMGCWLYYTAIAEEVPILEAALNTTTDKDLLHILKDTKKLALHQMQTIEEFMLKEGIPLSDTSEKKPVSNPDSIPMGVKATDSEIANLISAKIATNIVMCATNNSQSIRSDIGLMWMRFQSEKSVLGLELKTKMKERGWLKVPPAYIPPGAPIQ</sequence>
<evidence type="ECO:0000313" key="2">
    <source>
        <dbReference type="Proteomes" id="UP000181997"/>
    </source>
</evidence>
<dbReference type="OrthoDB" id="1934429at2"/>
<protein>
    <recommendedName>
        <fullName evidence="3">DUF3231 family protein</fullName>
    </recommendedName>
</protein>
<name>A0A0V8HP30_9BACI</name>
<dbReference type="Gene3D" id="1.20.1260.10">
    <property type="match status" value="1"/>
</dbReference>
<dbReference type="AlphaFoldDB" id="A0A0V8HP30"/>
<gene>
    <name evidence="1" type="ORF">GA0061094_0084</name>
</gene>
<dbReference type="Pfam" id="PF11553">
    <property type="entry name" value="DUF3231"/>
    <property type="match status" value="1"/>
</dbReference>
<proteinExistence type="predicted"/>
<dbReference type="InterPro" id="IPR021617">
    <property type="entry name" value="DUF3231"/>
</dbReference>
<organism evidence="1 2">
    <name type="scientific">[Bacillus] enclensis</name>
    <dbReference type="NCBI Taxonomy" id="1402860"/>
    <lineage>
        <taxon>Bacteria</taxon>
        <taxon>Bacillati</taxon>
        <taxon>Bacillota</taxon>
        <taxon>Bacilli</taxon>
        <taxon>Bacillales</taxon>
        <taxon>Bacillaceae</taxon>
        <taxon>Rossellomorea</taxon>
    </lineage>
</organism>
<dbReference type="RefSeq" id="WP_058297032.1">
    <property type="nucleotide sequence ID" value="NZ_FMAU01000001.1"/>
</dbReference>
<dbReference type="EMBL" id="FMAU01000001">
    <property type="protein sequence ID" value="SCB72642.1"/>
    <property type="molecule type" value="Genomic_DNA"/>
</dbReference>
<evidence type="ECO:0000313" key="1">
    <source>
        <dbReference type="EMBL" id="SCB72642.1"/>
    </source>
</evidence>